<dbReference type="PANTHER" id="PTHR46825:SF9">
    <property type="entry name" value="BETA-LACTAMASE-RELATED DOMAIN-CONTAINING PROTEIN"/>
    <property type="match status" value="1"/>
</dbReference>
<evidence type="ECO:0000256" key="1">
    <source>
        <dbReference type="SAM" id="SignalP"/>
    </source>
</evidence>
<sequence length="432" mass="47503">MWTAIRRQAQKCHRALPIVAFSVAALCALGHGEAHADDEALARRVDTQMEQLFARYQIPGASIAVAYRGEFVYQRGYGLAVTETSTPATPQTLYRIASISKPVTAVAVLKLFENELPQALSRKVFGPDGLLPDAAHPEFANPKDPRVLDITLRDLLQHTSGWGASDYDPQYDLVDIAKTMNVEAPAPARTVIAYMLQQRMLDEAPGTEFHYSNFGYNVLGRIIEYKSGKPYEQAVREAVFQPAGVTSASIGNDKRLQRVANEAVYYDDPRWPQVPDQEGNGEMGPESYFGFHLQTMDAHGGWVASASDLVRFVNATLGGQGSQGAVALLRPETVKLMRARNPRMLQNNNGLGWVVTTMDGVQIISHSGALTSGTYGYLQARDDGWSWAVLFNRLPIAYPPEKALPELQAFQTAVQLNLMSAIIDKALPLPKE</sequence>
<keyword evidence="4" id="KW-1185">Reference proteome</keyword>
<comment type="caution">
    <text evidence="3">The sequence shown here is derived from an EMBL/GenBank/DDBJ whole genome shotgun (WGS) entry which is preliminary data.</text>
</comment>
<keyword evidence="3" id="KW-0378">Hydrolase</keyword>
<protein>
    <submittedName>
        <fullName evidence="3">Serine hydrolase</fullName>
    </submittedName>
</protein>
<dbReference type="EMBL" id="JAQQFM010000005">
    <property type="protein sequence ID" value="MFL9925135.1"/>
    <property type="molecule type" value="Genomic_DNA"/>
</dbReference>
<feature type="signal peptide" evidence="1">
    <location>
        <begin position="1"/>
        <end position="36"/>
    </location>
</feature>
<dbReference type="InterPro" id="IPR050491">
    <property type="entry name" value="AmpC-like"/>
</dbReference>
<keyword evidence="1" id="KW-0732">Signal</keyword>
<dbReference type="SUPFAM" id="SSF56601">
    <property type="entry name" value="beta-lactamase/transpeptidase-like"/>
    <property type="match status" value="1"/>
</dbReference>
<evidence type="ECO:0000313" key="4">
    <source>
        <dbReference type="Proteomes" id="UP001629246"/>
    </source>
</evidence>
<dbReference type="PANTHER" id="PTHR46825">
    <property type="entry name" value="D-ALANYL-D-ALANINE-CARBOXYPEPTIDASE/ENDOPEPTIDASE AMPH"/>
    <property type="match status" value="1"/>
</dbReference>
<dbReference type="Proteomes" id="UP001629246">
    <property type="component" value="Unassembled WGS sequence"/>
</dbReference>
<reference evidence="3 4" key="1">
    <citation type="journal article" date="2024" name="Chem. Sci.">
        <title>Discovery of megapolipeptins by genome mining of a Burkholderiales bacteria collection.</title>
        <authorList>
            <person name="Paulo B.S."/>
            <person name="Recchia M.J.J."/>
            <person name="Lee S."/>
            <person name="Fergusson C.H."/>
            <person name="Romanowski S.B."/>
            <person name="Hernandez A."/>
            <person name="Krull N."/>
            <person name="Liu D.Y."/>
            <person name="Cavanagh H."/>
            <person name="Bos A."/>
            <person name="Gray C.A."/>
            <person name="Murphy B.T."/>
            <person name="Linington R.G."/>
            <person name="Eustaquio A.S."/>
        </authorList>
    </citation>
    <scope>NUCLEOTIDE SEQUENCE [LARGE SCALE GENOMIC DNA]</scope>
    <source>
        <strain evidence="3 4">RL21-008-BIB-A</strain>
    </source>
</reference>
<dbReference type="GO" id="GO:0016787">
    <property type="term" value="F:hydrolase activity"/>
    <property type="evidence" value="ECO:0007669"/>
    <property type="project" value="UniProtKB-KW"/>
</dbReference>
<dbReference type="InterPro" id="IPR001466">
    <property type="entry name" value="Beta-lactam-related"/>
</dbReference>
<organism evidence="3 4">
    <name type="scientific">Herbaspirillum lusitanum</name>
    <dbReference type="NCBI Taxonomy" id="213312"/>
    <lineage>
        <taxon>Bacteria</taxon>
        <taxon>Pseudomonadati</taxon>
        <taxon>Pseudomonadota</taxon>
        <taxon>Betaproteobacteria</taxon>
        <taxon>Burkholderiales</taxon>
        <taxon>Oxalobacteraceae</taxon>
        <taxon>Herbaspirillum</taxon>
    </lineage>
</organism>
<dbReference type="Pfam" id="PF00144">
    <property type="entry name" value="Beta-lactamase"/>
    <property type="match status" value="1"/>
</dbReference>
<name>A0ABW9A9S1_9BURK</name>
<accession>A0ABW9A9S1</accession>
<evidence type="ECO:0000313" key="3">
    <source>
        <dbReference type="EMBL" id="MFL9925135.1"/>
    </source>
</evidence>
<evidence type="ECO:0000259" key="2">
    <source>
        <dbReference type="Pfam" id="PF00144"/>
    </source>
</evidence>
<gene>
    <name evidence="3" type="ORF">PQR62_12735</name>
</gene>
<feature type="chain" id="PRO_5045774316" evidence="1">
    <location>
        <begin position="37"/>
        <end position="432"/>
    </location>
</feature>
<dbReference type="Gene3D" id="3.40.710.10">
    <property type="entry name" value="DD-peptidase/beta-lactamase superfamily"/>
    <property type="match status" value="1"/>
</dbReference>
<feature type="domain" description="Beta-lactamase-related" evidence="2">
    <location>
        <begin position="46"/>
        <end position="395"/>
    </location>
</feature>
<proteinExistence type="predicted"/>
<dbReference type="RefSeq" id="WP_408158320.1">
    <property type="nucleotide sequence ID" value="NZ_JAQQFM010000005.1"/>
</dbReference>
<dbReference type="InterPro" id="IPR012338">
    <property type="entry name" value="Beta-lactam/transpept-like"/>
</dbReference>